<evidence type="ECO:0000313" key="3">
    <source>
        <dbReference type="EMBL" id="KAK7403988.1"/>
    </source>
</evidence>
<accession>A0ABR1GQF2</accession>
<comment type="caution">
    <text evidence="3">The sequence shown here is derived from an EMBL/GenBank/DDBJ whole genome shotgun (WGS) entry which is preliminary data.</text>
</comment>
<dbReference type="Proteomes" id="UP001498476">
    <property type="component" value="Unassembled WGS sequence"/>
</dbReference>
<sequence>MRLSQVLLWPASLGLVSAAVMLRDSEPPSLAQRDADPEPVDPQVFSRDPDPRRKLDVEVNWGPKEDEDNFVKVSHGSC</sequence>
<proteinExistence type="predicted"/>
<feature type="chain" id="PRO_5045279611" evidence="2">
    <location>
        <begin position="19"/>
        <end position="78"/>
    </location>
</feature>
<keyword evidence="2" id="KW-0732">Signal</keyword>
<evidence type="ECO:0000313" key="4">
    <source>
        <dbReference type="Proteomes" id="UP001498476"/>
    </source>
</evidence>
<reference evidence="3 4" key="1">
    <citation type="journal article" date="2025" name="Microbiol. Resour. Announc.">
        <title>Draft genome sequences for Neonectria magnoliae and Neonectria punicea, canker pathogens of Liriodendron tulipifera and Acer saccharum in West Virginia.</title>
        <authorList>
            <person name="Petronek H.M."/>
            <person name="Kasson M.T."/>
            <person name="Metheny A.M."/>
            <person name="Stauder C.M."/>
            <person name="Lovett B."/>
            <person name="Lynch S.C."/>
            <person name="Garnas J.R."/>
            <person name="Kasson L.R."/>
            <person name="Stajich J.E."/>
        </authorList>
    </citation>
    <scope>NUCLEOTIDE SEQUENCE [LARGE SCALE GENOMIC DNA]</scope>
    <source>
        <strain evidence="3 4">NRRL 64653</strain>
    </source>
</reference>
<evidence type="ECO:0000256" key="2">
    <source>
        <dbReference type="SAM" id="SignalP"/>
    </source>
</evidence>
<feature type="region of interest" description="Disordered" evidence="1">
    <location>
        <begin position="26"/>
        <end position="55"/>
    </location>
</feature>
<dbReference type="EMBL" id="JAZAVJ010000219">
    <property type="protein sequence ID" value="KAK7403988.1"/>
    <property type="molecule type" value="Genomic_DNA"/>
</dbReference>
<protein>
    <submittedName>
        <fullName evidence="3">Uncharacterized protein</fullName>
    </submittedName>
</protein>
<evidence type="ECO:0000256" key="1">
    <source>
        <dbReference type="SAM" id="MobiDB-lite"/>
    </source>
</evidence>
<feature type="signal peptide" evidence="2">
    <location>
        <begin position="1"/>
        <end position="18"/>
    </location>
</feature>
<organism evidence="3 4">
    <name type="scientific">Neonectria punicea</name>
    <dbReference type="NCBI Taxonomy" id="979145"/>
    <lineage>
        <taxon>Eukaryota</taxon>
        <taxon>Fungi</taxon>
        <taxon>Dikarya</taxon>
        <taxon>Ascomycota</taxon>
        <taxon>Pezizomycotina</taxon>
        <taxon>Sordariomycetes</taxon>
        <taxon>Hypocreomycetidae</taxon>
        <taxon>Hypocreales</taxon>
        <taxon>Nectriaceae</taxon>
        <taxon>Neonectria</taxon>
    </lineage>
</organism>
<gene>
    <name evidence="3" type="ORF">QQX98_010215</name>
</gene>
<name>A0ABR1GQF2_9HYPO</name>
<keyword evidence="4" id="KW-1185">Reference proteome</keyword>